<dbReference type="InterPro" id="IPR005162">
    <property type="entry name" value="Retrotrans_gag_dom"/>
</dbReference>
<feature type="compositionally biased region" description="Low complexity" evidence="1">
    <location>
        <begin position="188"/>
        <end position="206"/>
    </location>
</feature>
<keyword evidence="2" id="KW-0812">Transmembrane</keyword>
<organism evidence="4 5">
    <name type="scientific">Dorcoceras hygrometricum</name>
    <dbReference type="NCBI Taxonomy" id="472368"/>
    <lineage>
        <taxon>Eukaryota</taxon>
        <taxon>Viridiplantae</taxon>
        <taxon>Streptophyta</taxon>
        <taxon>Embryophyta</taxon>
        <taxon>Tracheophyta</taxon>
        <taxon>Spermatophyta</taxon>
        <taxon>Magnoliopsida</taxon>
        <taxon>eudicotyledons</taxon>
        <taxon>Gunneridae</taxon>
        <taxon>Pentapetalae</taxon>
        <taxon>asterids</taxon>
        <taxon>lamiids</taxon>
        <taxon>Lamiales</taxon>
        <taxon>Gesneriaceae</taxon>
        <taxon>Didymocarpoideae</taxon>
        <taxon>Trichosporeae</taxon>
        <taxon>Loxocarpinae</taxon>
        <taxon>Dorcoceras</taxon>
    </lineage>
</organism>
<dbReference type="PANTHER" id="PTHR33223:SF11">
    <property type="entry name" value="ELEMENT PROTEIN, PUTATIVE-RELATED"/>
    <property type="match status" value="1"/>
</dbReference>
<evidence type="ECO:0000256" key="2">
    <source>
        <dbReference type="SAM" id="Phobius"/>
    </source>
</evidence>
<keyword evidence="5" id="KW-1185">Reference proteome</keyword>
<evidence type="ECO:0000313" key="4">
    <source>
        <dbReference type="EMBL" id="KZV30168.1"/>
    </source>
</evidence>
<reference evidence="4 5" key="1">
    <citation type="journal article" date="2015" name="Proc. Natl. Acad. Sci. U.S.A.">
        <title>The resurrection genome of Boea hygrometrica: A blueprint for survival of dehydration.</title>
        <authorList>
            <person name="Xiao L."/>
            <person name="Yang G."/>
            <person name="Zhang L."/>
            <person name="Yang X."/>
            <person name="Zhao S."/>
            <person name="Ji Z."/>
            <person name="Zhou Q."/>
            <person name="Hu M."/>
            <person name="Wang Y."/>
            <person name="Chen M."/>
            <person name="Xu Y."/>
            <person name="Jin H."/>
            <person name="Xiao X."/>
            <person name="Hu G."/>
            <person name="Bao F."/>
            <person name="Hu Y."/>
            <person name="Wan P."/>
            <person name="Li L."/>
            <person name="Deng X."/>
            <person name="Kuang T."/>
            <person name="Xiang C."/>
            <person name="Zhu J.K."/>
            <person name="Oliver M.J."/>
            <person name="He Y."/>
        </authorList>
    </citation>
    <scope>NUCLEOTIDE SEQUENCE [LARGE SCALE GENOMIC DNA]</scope>
    <source>
        <strain evidence="5">cv. XS01</strain>
    </source>
</reference>
<proteinExistence type="predicted"/>
<dbReference type="Proteomes" id="UP000250235">
    <property type="component" value="Unassembled WGS sequence"/>
</dbReference>
<accession>A0A2Z7B8A1</accession>
<name>A0A2Z7B8A1_9LAMI</name>
<dbReference type="PANTHER" id="PTHR33223">
    <property type="entry name" value="CCHC-TYPE DOMAIN-CONTAINING PROTEIN"/>
    <property type="match status" value="1"/>
</dbReference>
<dbReference type="Pfam" id="PF03732">
    <property type="entry name" value="Retrotrans_gag"/>
    <property type="match status" value="1"/>
</dbReference>
<gene>
    <name evidence="4" type="ORF">F511_20798</name>
</gene>
<feature type="region of interest" description="Disordered" evidence="1">
    <location>
        <begin position="165"/>
        <end position="208"/>
    </location>
</feature>
<evidence type="ECO:0000256" key="1">
    <source>
        <dbReference type="SAM" id="MobiDB-lite"/>
    </source>
</evidence>
<evidence type="ECO:0000313" key="5">
    <source>
        <dbReference type="Proteomes" id="UP000250235"/>
    </source>
</evidence>
<keyword evidence="2" id="KW-0472">Membrane</keyword>
<dbReference type="OrthoDB" id="911683at2759"/>
<dbReference type="EMBL" id="KV008504">
    <property type="protein sequence ID" value="KZV30168.1"/>
    <property type="molecule type" value="Genomic_DNA"/>
</dbReference>
<dbReference type="AlphaFoldDB" id="A0A2Z7B8A1"/>
<feature type="transmembrane region" description="Helical" evidence="2">
    <location>
        <begin position="223"/>
        <end position="244"/>
    </location>
</feature>
<evidence type="ECO:0000259" key="3">
    <source>
        <dbReference type="Pfam" id="PF03732"/>
    </source>
</evidence>
<protein>
    <recommendedName>
        <fullName evidence="3">Retrotransposon gag domain-containing protein</fullName>
    </recommendedName>
</protein>
<feature type="domain" description="Retrotransposon gag" evidence="3">
    <location>
        <begin position="39"/>
        <end position="136"/>
    </location>
</feature>
<keyword evidence="2" id="KW-1133">Transmembrane helix</keyword>
<sequence>MSPQIFNGDESSEDADSWLRHIIDLFDRVQYDDVLRLSLATFQLRKSAEHWWRGASRTLEETGVEIIWDSFCVAFRQEYIPESYVNAREREFDHLEQGTMSVREYARRFSSLLAYVPHVAGRERAKRTKFLEGLNEELYILVLSSKPKSYAEAVDSAIDIEEGLRSRRSRSRPQGAQGGRPSIQGVQSSQSAINPSSSHSSSWPSSQDFRGSDLVVISLRRSLVLVILGLVALVAVVLGQSFVASVEASIRRLSVLACRARVTSVVSMGTMRECVRQLDHIKPQPHLRVEEDRIGVVPLSFHSLWLERRSLGRSSWLVRRFSDNHLSSISLDPNMLK</sequence>